<name>A0A251T814_HELAN</name>
<reference evidence="3" key="1">
    <citation type="journal article" date="2017" name="Nature">
        <title>The sunflower genome provides insights into oil metabolism, flowering and Asterid evolution.</title>
        <authorList>
            <person name="Badouin H."/>
            <person name="Gouzy J."/>
            <person name="Grassa C.J."/>
            <person name="Murat F."/>
            <person name="Staton S.E."/>
            <person name="Cottret L."/>
            <person name="Lelandais-Briere C."/>
            <person name="Owens G.L."/>
            <person name="Carrere S."/>
            <person name="Mayjonade B."/>
            <person name="Legrand L."/>
            <person name="Gill N."/>
            <person name="Kane N.C."/>
            <person name="Bowers J.E."/>
            <person name="Hubner S."/>
            <person name="Bellec A."/>
            <person name="Berard A."/>
            <person name="Berges H."/>
            <person name="Blanchet N."/>
            <person name="Boniface M.C."/>
            <person name="Brunel D."/>
            <person name="Catrice O."/>
            <person name="Chaidir N."/>
            <person name="Claudel C."/>
            <person name="Donnadieu C."/>
            <person name="Faraut T."/>
            <person name="Fievet G."/>
            <person name="Helmstetter N."/>
            <person name="King M."/>
            <person name="Knapp S.J."/>
            <person name="Lai Z."/>
            <person name="Le Paslier M.C."/>
            <person name="Lippi Y."/>
            <person name="Lorenzon L."/>
            <person name="Mandel J.R."/>
            <person name="Marage G."/>
            <person name="Marchand G."/>
            <person name="Marquand E."/>
            <person name="Bret-Mestries E."/>
            <person name="Morien E."/>
            <person name="Nambeesan S."/>
            <person name="Nguyen T."/>
            <person name="Pegot-Espagnet P."/>
            <person name="Pouilly N."/>
            <person name="Raftis F."/>
            <person name="Sallet E."/>
            <person name="Schiex T."/>
            <person name="Thomas J."/>
            <person name="Vandecasteele C."/>
            <person name="Vares D."/>
            <person name="Vear F."/>
            <person name="Vautrin S."/>
            <person name="Crespi M."/>
            <person name="Mangin B."/>
            <person name="Burke J.M."/>
            <person name="Salse J."/>
            <person name="Munos S."/>
            <person name="Vincourt P."/>
            <person name="Rieseberg L.H."/>
            <person name="Langlade N.B."/>
        </authorList>
    </citation>
    <scope>NUCLEOTIDE SEQUENCE [LARGE SCALE GENOMIC DNA]</scope>
    <source>
        <strain evidence="3">cv. SF193</strain>
    </source>
</reference>
<gene>
    <name evidence="2" type="ORF">HannXRQ_Chr11g0328741</name>
</gene>
<evidence type="ECO:0000313" key="3">
    <source>
        <dbReference type="Proteomes" id="UP000215914"/>
    </source>
</evidence>
<dbReference type="EMBL" id="CM007900">
    <property type="protein sequence ID" value="OTG07287.1"/>
    <property type="molecule type" value="Genomic_DNA"/>
</dbReference>
<feature type="region of interest" description="Disordered" evidence="1">
    <location>
        <begin position="38"/>
        <end position="65"/>
    </location>
</feature>
<dbReference type="Proteomes" id="UP000215914">
    <property type="component" value="Chromosome 11"/>
</dbReference>
<evidence type="ECO:0000256" key="1">
    <source>
        <dbReference type="SAM" id="MobiDB-lite"/>
    </source>
</evidence>
<keyword evidence="3" id="KW-1185">Reference proteome</keyword>
<organism evidence="2 3">
    <name type="scientific">Helianthus annuus</name>
    <name type="common">Common sunflower</name>
    <dbReference type="NCBI Taxonomy" id="4232"/>
    <lineage>
        <taxon>Eukaryota</taxon>
        <taxon>Viridiplantae</taxon>
        <taxon>Streptophyta</taxon>
        <taxon>Embryophyta</taxon>
        <taxon>Tracheophyta</taxon>
        <taxon>Spermatophyta</taxon>
        <taxon>Magnoliopsida</taxon>
        <taxon>eudicotyledons</taxon>
        <taxon>Gunneridae</taxon>
        <taxon>Pentapetalae</taxon>
        <taxon>asterids</taxon>
        <taxon>campanulids</taxon>
        <taxon>Asterales</taxon>
        <taxon>Asteraceae</taxon>
        <taxon>Asteroideae</taxon>
        <taxon>Heliantheae alliance</taxon>
        <taxon>Heliantheae</taxon>
        <taxon>Helianthus</taxon>
    </lineage>
</organism>
<feature type="compositionally biased region" description="Polar residues" evidence="1">
    <location>
        <begin position="38"/>
        <end position="55"/>
    </location>
</feature>
<accession>A0A251T814</accession>
<evidence type="ECO:0000313" key="2">
    <source>
        <dbReference type="EMBL" id="OTG07287.1"/>
    </source>
</evidence>
<dbReference type="AlphaFoldDB" id="A0A251T814"/>
<sequence length="160" mass="18631">MEAVFALFRSRRRYENAAQFRTAGVRTIRRRLQRNSSFTKDDTALSQKTRNSPARSRTKDRPEISRHPLCSDKHTSFILLNSPSLLVHYYKKSQRYATNCYDVLSNLFVSSRCFRHRLGCDNCCSCHIYVITILLMHFYLHMAPNLLSLPLTGSIIPKEN</sequence>
<dbReference type="InParanoid" id="A0A251T814"/>
<proteinExistence type="predicted"/>
<protein>
    <submittedName>
        <fullName evidence="2">Uncharacterized protein</fullName>
    </submittedName>
</protein>